<proteinExistence type="predicted"/>
<dbReference type="InterPro" id="IPR046848">
    <property type="entry name" value="E_motif"/>
</dbReference>
<dbReference type="InterPro" id="IPR046960">
    <property type="entry name" value="PPR_At4g14850-like_plant"/>
</dbReference>
<feature type="repeat" description="PPR" evidence="2">
    <location>
        <begin position="195"/>
        <end position="229"/>
    </location>
</feature>
<dbReference type="Pfam" id="PF13041">
    <property type="entry name" value="PPR_2"/>
    <property type="match status" value="4"/>
</dbReference>
<accession>A0AAV7E3J7</accession>
<evidence type="ECO:0000313" key="4">
    <source>
        <dbReference type="Proteomes" id="UP000825729"/>
    </source>
</evidence>
<dbReference type="FunFam" id="1.25.40.10:FF:000351">
    <property type="entry name" value="Pentatricopeptide repeat-containing protein"/>
    <property type="match status" value="1"/>
</dbReference>
<dbReference type="Pfam" id="PF20431">
    <property type="entry name" value="E_motif"/>
    <property type="match status" value="1"/>
</dbReference>
<dbReference type="Pfam" id="PF01535">
    <property type="entry name" value="PPR"/>
    <property type="match status" value="2"/>
</dbReference>
<dbReference type="PANTHER" id="PTHR24015">
    <property type="entry name" value="OS07G0578800 PROTEIN-RELATED"/>
    <property type="match status" value="1"/>
</dbReference>
<keyword evidence="1" id="KW-0677">Repeat</keyword>
<dbReference type="Proteomes" id="UP000825729">
    <property type="component" value="Unassembled WGS sequence"/>
</dbReference>
<dbReference type="PANTHER" id="PTHR24015:SF1793">
    <property type="entry name" value="OS11G0109800 PROTEIN"/>
    <property type="match status" value="1"/>
</dbReference>
<organism evidence="3 4">
    <name type="scientific">Aristolochia fimbriata</name>
    <name type="common">White veined hardy Dutchman's pipe vine</name>
    <dbReference type="NCBI Taxonomy" id="158543"/>
    <lineage>
        <taxon>Eukaryota</taxon>
        <taxon>Viridiplantae</taxon>
        <taxon>Streptophyta</taxon>
        <taxon>Embryophyta</taxon>
        <taxon>Tracheophyta</taxon>
        <taxon>Spermatophyta</taxon>
        <taxon>Magnoliopsida</taxon>
        <taxon>Magnoliidae</taxon>
        <taxon>Piperales</taxon>
        <taxon>Aristolochiaceae</taxon>
        <taxon>Aristolochia</taxon>
    </lineage>
</organism>
<dbReference type="InterPro" id="IPR002885">
    <property type="entry name" value="PPR_rpt"/>
</dbReference>
<dbReference type="Gene3D" id="1.25.40.10">
    <property type="entry name" value="Tetratricopeptide repeat domain"/>
    <property type="match status" value="5"/>
</dbReference>
<dbReference type="GO" id="GO:0003723">
    <property type="term" value="F:RNA binding"/>
    <property type="evidence" value="ECO:0007669"/>
    <property type="project" value="InterPro"/>
</dbReference>
<feature type="repeat" description="PPR" evidence="2">
    <location>
        <begin position="94"/>
        <end position="128"/>
    </location>
</feature>
<name>A0AAV7E3J7_ARIFI</name>
<reference evidence="3 4" key="1">
    <citation type="submission" date="2021-07" db="EMBL/GenBank/DDBJ databases">
        <title>The Aristolochia fimbriata genome: insights into angiosperm evolution, floral development and chemical biosynthesis.</title>
        <authorList>
            <person name="Jiao Y."/>
        </authorList>
    </citation>
    <scope>NUCLEOTIDE SEQUENCE [LARGE SCALE GENOMIC DNA]</scope>
    <source>
        <strain evidence="3">IBCAS-2021</strain>
        <tissue evidence="3">Leaf</tissue>
    </source>
</reference>
<evidence type="ECO:0000256" key="1">
    <source>
        <dbReference type="ARBA" id="ARBA00022737"/>
    </source>
</evidence>
<feature type="repeat" description="PPR" evidence="2">
    <location>
        <begin position="397"/>
        <end position="431"/>
    </location>
</feature>
<keyword evidence="4" id="KW-1185">Reference proteome</keyword>
<dbReference type="EMBL" id="JAINDJ010000007">
    <property type="protein sequence ID" value="KAG9441972.1"/>
    <property type="molecule type" value="Genomic_DNA"/>
</dbReference>
<protein>
    <recommendedName>
        <fullName evidence="5">Pentatricopeptide repeat-containing protein</fullName>
    </recommendedName>
</protein>
<sequence length="780" mass="86651">MRLTPRLRHLGVETLPSLFNRSRGSEQIQYALAAVLTLSSKENLPVLGTQSHAQIVKRGLHGDTFSQNNLLVMYTKCELLAEALKLFSEMPKRNLVTWTSIISGLIQSGEYEMGLEFYVQMMTSGFRPNEFTLGSVLQACSKLESFELGTCLHGTSYKIGIEVDFCVASSLLHVYAKCGEVGAAEHVFESLSDPDAACWNAMIGAYVDNGYSHEAIGLVRKMHGQGLVFDRFTFISALKGISDTGVVKFGQQVHGLVIQSKMDLVPPVMNALMNMYFKAARKKSALDIFHKLKRRDIVTWNTVITGLAQIEDLEGVVNLFSEMLVTGQMPNQITFSILFRMCGTMGNLSVGNQFHCLAFLLGFTNYTVVANSLISMFSGCGEMEYASYIFESLQVRSMITWNEMFSGYNLNNCDRDAFKLFRILIETGVDPNEFTYSSILGICCKAEQTETARQIHVGVIKSGFDSNCFVGSSLINAYATFGNIGDLLKIFQNINSIDVASRSSMISALLSQGHNYEALIFLNSLTEASEKPDEFILGSVLNACSSLTAFGLCKCIHSFVIKMGYEDHIFVASSVIDTYAKCGDIASSRMAFDKLSCNPDPVVYNSMITACAQHGLFWEIIELFEMMKHDNLKPTYSTFVSVISACSHMGFVDEGRRIFDSITSIHGINPSKEIFGSFIDLLARNGFLEEAKHAIEEMPFEPWSAVWRSVLSGCKVHRNGELAKLAARYLLQLDPEDDAAYILVSNMLSEQGKWHDVEQLRNMSKDRGITKEAGRSWIGK</sequence>
<evidence type="ECO:0000313" key="3">
    <source>
        <dbReference type="EMBL" id="KAG9441972.1"/>
    </source>
</evidence>
<gene>
    <name evidence="3" type="ORF">H6P81_017826</name>
</gene>
<evidence type="ECO:0008006" key="5">
    <source>
        <dbReference type="Google" id="ProtNLM"/>
    </source>
</evidence>
<feature type="repeat" description="PPR" evidence="2">
    <location>
        <begin position="296"/>
        <end position="330"/>
    </location>
</feature>
<evidence type="ECO:0000256" key="2">
    <source>
        <dbReference type="PROSITE-ProRule" id="PRU00708"/>
    </source>
</evidence>
<comment type="caution">
    <text evidence="3">The sequence shown here is derived from an EMBL/GenBank/DDBJ whole genome shotgun (WGS) entry which is preliminary data.</text>
</comment>
<dbReference type="PROSITE" id="PS51375">
    <property type="entry name" value="PPR"/>
    <property type="match status" value="6"/>
</dbReference>
<feature type="repeat" description="PPR" evidence="2">
    <location>
        <begin position="600"/>
        <end position="634"/>
    </location>
</feature>
<feature type="repeat" description="PPR" evidence="2">
    <location>
        <begin position="432"/>
        <end position="466"/>
    </location>
</feature>
<dbReference type="InterPro" id="IPR011990">
    <property type="entry name" value="TPR-like_helical_dom_sf"/>
</dbReference>
<dbReference type="GO" id="GO:0009451">
    <property type="term" value="P:RNA modification"/>
    <property type="evidence" value="ECO:0007669"/>
    <property type="project" value="InterPro"/>
</dbReference>
<dbReference type="NCBIfam" id="TIGR00756">
    <property type="entry name" value="PPR"/>
    <property type="match status" value="4"/>
</dbReference>
<dbReference type="FunFam" id="1.25.40.10:FF:000343">
    <property type="entry name" value="Pentatricopeptide repeat-containing protein At3g58590"/>
    <property type="match status" value="1"/>
</dbReference>
<dbReference type="FunFam" id="1.25.40.10:FF:000090">
    <property type="entry name" value="Pentatricopeptide repeat-containing protein, chloroplastic"/>
    <property type="match status" value="1"/>
</dbReference>
<dbReference type="AlphaFoldDB" id="A0AAV7E3J7"/>